<dbReference type="RefSeq" id="WP_059151619.1">
    <property type="nucleotide sequence ID" value="NZ_KQ130454.1"/>
</dbReference>
<dbReference type="SUPFAM" id="SSF141371">
    <property type="entry name" value="PilZ domain-like"/>
    <property type="match status" value="1"/>
</dbReference>
<dbReference type="PATRIC" id="fig|1114963.3.peg.2381"/>
<dbReference type="AlphaFoldDB" id="A0A0J8AJQ4"/>
<dbReference type="EMBL" id="JACU01000005">
    <property type="protein sequence ID" value="KMS54910.1"/>
    <property type="molecule type" value="Genomic_DNA"/>
</dbReference>
<dbReference type="OrthoDB" id="7508603at2"/>
<protein>
    <recommendedName>
        <fullName evidence="3">PilZ domain-containing protein</fullName>
    </recommendedName>
</protein>
<organism evidence="1 2">
    <name type="scientific">Novosphingobium barchaimii LL02</name>
    <dbReference type="NCBI Taxonomy" id="1114963"/>
    <lineage>
        <taxon>Bacteria</taxon>
        <taxon>Pseudomonadati</taxon>
        <taxon>Pseudomonadota</taxon>
        <taxon>Alphaproteobacteria</taxon>
        <taxon>Sphingomonadales</taxon>
        <taxon>Sphingomonadaceae</taxon>
        <taxon>Novosphingobium</taxon>
    </lineage>
</organism>
<keyword evidence="2" id="KW-1185">Reference proteome</keyword>
<evidence type="ECO:0000313" key="1">
    <source>
        <dbReference type="EMBL" id="KMS54910.1"/>
    </source>
</evidence>
<dbReference type="Proteomes" id="UP000052268">
    <property type="component" value="Unassembled WGS sequence"/>
</dbReference>
<sequence>MDARSWSRHIVEKEVPCIIGEIAVPAFLYDLCAGGCMVELGDSRSVVGQRVVIDLYQLETACGEAVWQSGCCVGVRFDVPVHDAVVRHIGFTPPILPFEKQAPRDRFGRVLPPLAAGDQRQLGL</sequence>
<reference evidence="1 2" key="1">
    <citation type="journal article" date="2015" name="G3 (Bethesda)">
        <title>Insights into Ongoing Evolution of the Hexachlorocyclohexane Catabolic Pathway from Comparative Genomics of Ten Sphingomonadaceae Strains.</title>
        <authorList>
            <person name="Pearce S.L."/>
            <person name="Oakeshott J.G."/>
            <person name="Pandey G."/>
        </authorList>
    </citation>
    <scope>NUCLEOTIDE SEQUENCE [LARGE SCALE GENOMIC DNA]</scope>
    <source>
        <strain evidence="1 2">LL02</strain>
    </source>
</reference>
<name>A0A0J8AJQ4_9SPHN</name>
<comment type="caution">
    <text evidence="1">The sequence shown here is derived from an EMBL/GenBank/DDBJ whole genome shotgun (WGS) entry which is preliminary data.</text>
</comment>
<gene>
    <name evidence="1" type="ORF">V474_17725</name>
</gene>
<evidence type="ECO:0000313" key="2">
    <source>
        <dbReference type="Proteomes" id="UP000052268"/>
    </source>
</evidence>
<evidence type="ECO:0008006" key="3">
    <source>
        <dbReference type="Google" id="ProtNLM"/>
    </source>
</evidence>
<proteinExistence type="predicted"/>
<accession>A0A0J8AJQ4</accession>